<gene>
    <name evidence="6" type="ORF">DW016_08225</name>
</gene>
<evidence type="ECO:0000313" key="7">
    <source>
        <dbReference type="Proteomes" id="UP000261080"/>
    </source>
</evidence>
<evidence type="ECO:0000313" key="6">
    <source>
        <dbReference type="EMBL" id="RGE86930.1"/>
    </source>
</evidence>
<dbReference type="SUPFAM" id="SSF52540">
    <property type="entry name" value="P-loop containing nucleoside triphosphate hydrolases"/>
    <property type="match status" value="1"/>
</dbReference>
<dbReference type="PROSITE" id="PS50893">
    <property type="entry name" value="ABC_TRANSPORTER_2"/>
    <property type="match status" value="1"/>
</dbReference>
<dbReference type="GO" id="GO:0005524">
    <property type="term" value="F:ATP binding"/>
    <property type="evidence" value="ECO:0007669"/>
    <property type="project" value="UniProtKB-KW"/>
</dbReference>
<accession>A0A3E3K197</accession>
<evidence type="ECO:0000256" key="4">
    <source>
        <dbReference type="ARBA" id="ARBA00022840"/>
    </source>
</evidence>
<keyword evidence="2" id="KW-0813">Transport</keyword>
<organism evidence="6 7">
    <name type="scientific">Sellimonas intestinalis</name>
    <dbReference type="NCBI Taxonomy" id="1653434"/>
    <lineage>
        <taxon>Bacteria</taxon>
        <taxon>Bacillati</taxon>
        <taxon>Bacillota</taxon>
        <taxon>Clostridia</taxon>
        <taxon>Lachnospirales</taxon>
        <taxon>Lachnospiraceae</taxon>
        <taxon>Sellimonas</taxon>
    </lineage>
</organism>
<proteinExistence type="inferred from homology"/>
<comment type="similarity">
    <text evidence="1">Belongs to the ABC transporter superfamily.</text>
</comment>
<evidence type="ECO:0000256" key="2">
    <source>
        <dbReference type="ARBA" id="ARBA00022448"/>
    </source>
</evidence>
<evidence type="ECO:0000259" key="5">
    <source>
        <dbReference type="PROSITE" id="PS50893"/>
    </source>
</evidence>
<keyword evidence="3" id="KW-0547">Nucleotide-binding</keyword>
<dbReference type="AlphaFoldDB" id="A0A3E3K197"/>
<comment type="caution">
    <text evidence="6">The sequence shown here is derived from an EMBL/GenBank/DDBJ whole genome shotgun (WGS) entry which is preliminary data.</text>
</comment>
<reference evidence="6 7" key="1">
    <citation type="submission" date="2018-08" db="EMBL/GenBank/DDBJ databases">
        <title>A genome reference for cultivated species of the human gut microbiota.</title>
        <authorList>
            <person name="Zou Y."/>
            <person name="Xue W."/>
            <person name="Luo G."/>
        </authorList>
    </citation>
    <scope>NUCLEOTIDE SEQUENCE [LARGE SCALE GENOMIC DNA]</scope>
    <source>
        <strain evidence="6 7">AF37-2AT</strain>
    </source>
</reference>
<evidence type="ECO:0000256" key="3">
    <source>
        <dbReference type="ARBA" id="ARBA00022741"/>
    </source>
</evidence>
<sequence length="262" mass="29394">MNESVQIEIRDLTKIYKLNKKQMQESHTKNPKKTAVDHLTLTARAGEIYGLLGPNGAGKTTTLRCIATIIKPTSGEIFVNGNEVQKHSEAVRKSIGFLTSDIKLDPQFSVDYLFDFFGELRGIAPAQIKRRKEELFTYFGISDFAHKKIKELSTGMKQKAAIAVSLVHDPEVVIFDEPTNGLDIITARGVTDYLRKLKEEGKLVIVSTHIMSEAEKLCDRIGIIIDGKKRAEGTLQELLDETRTQDLEDAFFQYFKSVKGEA</sequence>
<dbReference type="OrthoDB" id="9804819at2"/>
<keyword evidence="4 6" id="KW-0067">ATP-binding</keyword>
<dbReference type="InterPro" id="IPR003593">
    <property type="entry name" value="AAA+_ATPase"/>
</dbReference>
<dbReference type="GeneID" id="97192050"/>
<dbReference type="PANTHER" id="PTHR42711:SF5">
    <property type="entry name" value="ABC TRANSPORTER ATP-BINDING PROTEIN NATA"/>
    <property type="match status" value="1"/>
</dbReference>
<dbReference type="GO" id="GO:0016887">
    <property type="term" value="F:ATP hydrolysis activity"/>
    <property type="evidence" value="ECO:0007669"/>
    <property type="project" value="InterPro"/>
</dbReference>
<dbReference type="InterPro" id="IPR050763">
    <property type="entry name" value="ABC_transporter_ATP-binding"/>
</dbReference>
<dbReference type="PANTHER" id="PTHR42711">
    <property type="entry name" value="ABC TRANSPORTER ATP-BINDING PROTEIN"/>
    <property type="match status" value="1"/>
</dbReference>
<name>A0A3E3K197_9FIRM</name>
<dbReference type="InterPro" id="IPR027417">
    <property type="entry name" value="P-loop_NTPase"/>
</dbReference>
<dbReference type="EMBL" id="QVLX01000004">
    <property type="protein sequence ID" value="RGE86930.1"/>
    <property type="molecule type" value="Genomic_DNA"/>
</dbReference>
<feature type="domain" description="ABC transporter" evidence="5">
    <location>
        <begin position="7"/>
        <end position="251"/>
    </location>
</feature>
<dbReference type="Pfam" id="PF00005">
    <property type="entry name" value="ABC_tran"/>
    <property type="match status" value="1"/>
</dbReference>
<keyword evidence="7" id="KW-1185">Reference proteome</keyword>
<dbReference type="InterPro" id="IPR003439">
    <property type="entry name" value="ABC_transporter-like_ATP-bd"/>
</dbReference>
<dbReference type="Gene3D" id="3.40.50.300">
    <property type="entry name" value="P-loop containing nucleotide triphosphate hydrolases"/>
    <property type="match status" value="1"/>
</dbReference>
<dbReference type="RefSeq" id="WP_034594377.1">
    <property type="nucleotide sequence ID" value="NZ_BAABYU010000001.1"/>
</dbReference>
<protein>
    <submittedName>
        <fullName evidence="6">ABC transporter ATP-binding protein</fullName>
    </submittedName>
</protein>
<dbReference type="Proteomes" id="UP000261080">
    <property type="component" value="Unassembled WGS sequence"/>
</dbReference>
<evidence type="ECO:0000256" key="1">
    <source>
        <dbReference type="ARBA" id="ARBA00005417"/>
    </source>
</evidence>
<dbReference type="SMART" id="SM00382">
    <property type="entry name" value="AAA"/>
    <property type="match status" value="1"/>
</dbReference>